<evidence type="ECO:0000256" key="1">
    <source>
        <dbReference type="ARBA" id="ARBA00003217"/>
    </source>
</evidence>
<keyword evidence="8" id="KW-0378">Hydrolase</keyword>
<dbReference type="EMBL" id="NFKK01000012">
    <property type="protein sequence ID" value="OUP52176.1"/>
    <property type="molecule type" value="Genomic_DNA"/>
</dbReference>
<dbReference type="AlphaFoldDB" id="A0A1Y4L663"/>
<feature type="domain" description="Peptidase S11 D-Ala-D-Ala carboxypeptidase A C-terminal" evidence="17">
    <location>
        <begin position="255"/>
        <end position="343"/>
    </location>
</feature>
<evidence type="ECO:0000259" key="17">
    <source>
        <dbReference type="SMART" id="SM00936"/>
    </source>
</evidence>
<evidence type="ECO:0000256" key="15">
    <source>
        <dbReference type="RuleBase" id="RU004016"/>
    </source>
</evidence>
<dbReference type="Gene3D" id="3.40.710.10">
    <property type="entry name" value="DD-peptidase/beta-lactamase superfamily"/>
    <property type="match status" value="1"/>
</dbReference>
<feature type="signal peptide" evidence="16">
    <location>
        <begin position="1"/>
        <end position="23"/>
    </location>
</feature>
<evidence type="ECO:0000256" key="11">
    <source>
        <dbReference type="ARBA" id="ARBA00023316"/>
    </source>
</evidence>
<dbReference type="UniPathway" id="UPA00219"/>
<dbReference type="InterPro" id="IPR018044">
    <property type="entry name" value="Peptidase_S11"/>
</dbReference>
<protein>
    <recommendedName>
        <fullName evidence="4">serine-type D-Ala-D-Ala carboxypeptidase</fullName>
        <ecNumber evidence="4">3.4.16.4</ecNumber>
    </recommendedName>
</protein>
<name>A0A1Y4L663_9FIRM</name>
<evidence type="ECO:0000256" key="2">
    <source>
        <dbReference type="ARBA" id="ARBA00004752"/>
    </source>
</evidence>
<evidence type="ECO:0000256" key="3">
    <source>
        <dbReference type="ARBA" id="ARBA00007164"/>
    </source>
</evidence>
<accession>A0A1Y4L663</accession>
<feature type="binding site" evidence="14">
    <location>
        <position position="208"/>
    </location>
    <ligand>
        <name>substrate</name>
    </ligand>
</feature>
<dbReference type="PANTHER" id="PTHR21581">
    <property type="entry name" value="D-ALANYL-D-ALANINE CARBOXYPEPTIDASE"/>
    <property type="match status" value="1"/>
</dbReference>
<evidence type="ECO:0000256" key="6">
    <source>
        <dbReference type="ARBA" id="ARBA00022670"/>
    </source>
</evidence>
<dbReference type="Pfam" id="PF00768">
    <property type="entry name" value="Peptidase_S11"/>
    <property type="match status" value="1"/>
</dbReference>
<feature type="active site" description="Proton acceptor" evidence="13">
    <location>
        <position position="56"/>
    </location>
</feature>
<dbReference type="Gene3D" id="2.60.410.10">
    <property type="entry name" value="D-Ala-D-Ala carboxypeptidase, C-terminal domain"/>
    <property type="match status" value="1"/>
</dbReference>
<reference evidence="19" key="1">
    <citation type="submission" date="2017-04" db="EMBL/GenBank/DDBJ databases">
        <title>Function of individual gut microbiota members based on whole genome sequencing of pure cultures obtained from chicken caecum.</title>
        <authorList>
            <person name="Medvecky M."/>
            <person name="Cejkova D."/>
            <person name="Polansky O."/>
            <person name="Karasova D."/>
            <person name="Kubasova T."/>
            <person name="Cizek A."/>
            <person name="Rychlik I."/>
        </authorList>
    </citation>
    <scope>NUCLEOTIDE SEQUENCE [LARGE SCALE GENOMIC DNA]</scope>
    <source>
        <strain evidence="19">An180</strain>
    </source>
</reference>
<evidence type="ECO:0000256" key="10">
    <source>
        <dbReference type="ARBA" id="ARBA00022984"/>
    </source>
</evidence>
<proteinExistence type="inferred from homology"/>
<dbReference type="InterPro" id="IPR012338">
    <property type="entry name" value="Beta-lactam/transpept-like"/>
</dbReference>
<evidence type="ECO:0000256" key="5">
    <source>
        <dbReference type="ARBA" id="ARBA00022645"/>
    </source>
</evidence>
<keyword evidence="6" id="KW-0645">Protease</keyword>
<evidence type="ECO:0000256" key="7">
    <source>
        <dbReference type="ARBA" id="ARBA00022729"/>
    </source>
</evidence>
<comment type="function">
    <text evidence="1">Removes C-terminal D-alanyl residues from sugar-peptide cell wall precursors.</text>
</comment>
<dbReference type="Proteomes" id="UP000195897">
    <property type="component" value="Unassembled WGS sequence"/>
</dbReference>
<keyword evidence="11" id="KW-0961">Cell wall biogenesis/degradation</keyword>
<evidence type="ECO:0000313" key="18">
    <source>
        <dbReference type="EMBL" id="OUP52176.1"/>
    </source>
</evidence>
<evidence type="ECO:0000256" key="9">
    <source>
        <dbReference type="ARBA" id="ARBA00022960"/>
    </source>
</evidence>
<dbReference type="InterPro" id="IPR012907">
    <property type="entry name" value="Peptidase_S11_C"/>
</dbReference>
<dbReference type="PANTHER" id="PTHR21581:SF33">
    <property type="entry name" value="D-ALANYL-D-ALANINE CARBOXYPEPTIDASE DACB"/>
    <property type="match status" value="1"/>
</dbReference>
<feature type="active site" evidence="13">
    <location>
        <position position="108"/>
    </location>
</feature>
<dbReference type="GO" id="GO:0006508">
    <property type="term" value="P:proteolysis"/>
    <property type="evidence" value="ECO:0007669"/>
    <property type="project" value="UniProtKB-KW"/>
</dbReference>
<feature type="active site" description="Acyl-ester intermediate" evidence="13">
    <location>
        <position position="53"/>
    </location>
</feature>
<evidence type="ECO:0000256" key="8">
    <source>
        <dbReference type="ARBA" id="ARBA00022801"/>
    </source>
</evidence>
<dbReference type="SUPFAM" id="SSF56601">
    <property type="entry name" value="beta-lactamase/transpeptidase-like"/>
    <property type="match status" value="1"/>
</dbReference>
<feature type="chain" id="PRO_5011988793" description="serine-type D-Ala-D-Ala carboxypeptidase" evidence="16">
    <location>
        <begin position="24"/>
        <end position="363"/>
    </location>
</feature>
<evidence type="ECO:0000256" key="14">
    <source>
        <dbReference type="PIRSR" id="PIRSR618044-2"/>
    </source>
</evidence>
<keyword evidence="10" id="KW-0573">Peptidoglycan synthesis</keyword>
<dbReference type="InterPro" id="IPR015956">
    <property type="entry name" value="Peniciliin-bd_prot_C_sf"/>
</dbReference>
<dbReference type="GO" id="GO:0009252">
    <property type="term" value="P:peptidoglycan biosynthetic process"/>
    <property type="evidence" value="ECO:0007669"/>
    <property type="project" value="UniProtKB-UniPathway"/>
</dbReference>
<evidence type="ECO:0000256" key="12">
    <source>
        <dbReference type="ARBA" id="ARBA00034000"/>
    </source>
</evidence>
<evidence type="ECO:0000256" key="16">
    <source>
        <dbReference type="SAM" id="SignalP"/>
    </source>
</evidence>
<dbReference type="InterPro" id="IPR001967">
    <property type="entry name" value="Peptidase_S11_N"/>
</dbReference>
<dbReference type="PRINTS" id="PR00725">
    <property type="entry name" value="DADACBPTASE1"/>
</dbReference>
<sequence length="363" mass="39500">MRRWRTRVLMCLFLVLLCGRAGAMSAQSAVVIDADTGEVRYEHNADAVLPMASTTKIMTAIVAIEQGDIDRTYTVKPEYTQTEGSSMYLKPGETVSVRDTLYGLMLMSGNDAALAIAGECGGQEAFVQAMNDKAEALGLTNTHFENPNGLDGDTHHTTARELAELTAYALQNPDFREIVSTKNITCAGRTMVNHNKMLSLYEGAIGVKTGYTKKCGRCLVSAAERNGRTLIAVTLNDPDDWNDHCTMLDEAFAQYTPVTLHEAGDTVGEVTVEGGTAQSVPLVAGHEVTAYLAPGEQVTDSLRGRPFVYATVAGGDYYGEIVYQIGEHILKTDTLSYAYDVEQLPPRKGILERCLDFVRGLFD</sequence>
<dbReference type="InterPro" id="IPR037167">
    <property type="entry name" value="Peptidase_S11_C_sf"/>
</dbReference>
<keyword evidence="9" id="KW-0133">Cell shape</keyword>
<keyword evidence="7 16" id="KW-0732">Signal</keyword>
<dbReference type="GO" id="GO:0009002">
    <property type="term" value="F:serine-type D-Ala-D-Ala carboxypeptidase activity"/>
    <property type="evidence" value="ECO:0007669"/>
    <property type="project" value="UniProtKB-EC"/>
</dbReference>
<dbReference type="GO" id="GO:0071555">
    <property type="term" value="P:cell wall organization"/>
    <property type="evidence" value="ECO:0007669"/>
    <property type="project" value="UniProtKB-KW"/>
</dbReference>
<comment type="pathway">
    <text evidence="2">Cell wall biogenesis; peptidoglycan biosynthesis.</text>
</comment>
<dbReference type="GO" id="GO:0008360">
    <property type="term" value="P:regulation of cell shape"/>
    <property type="evidence" value="ECO:0007669"/>
    <property type="project" value="UniProtKB-KW"/>
</dbReference>
<dbReference type="Pfam" id="PF07943">
    <property type="entry name" value="PBP5_C"/>
    <property type="match status" value="1"/>
</dbReference>
<comment type="similarity">
    <text evidence="3 15">Belongs to the peptidase S11 family.</text>
</comment>
<evidence type="ECO:0000313" key="19">
    <source>
        <dbReference type="Proteomes" id="UP000195897"/>
    </source>
</evidence>
<comment type="caution">
    <text evidence="18">The sequence shown here is derived from an EMBL/GenBank/DDBJ whole genome shotgun (WGS) entry which is preliminary data.</text>
</comment>
<organism evidence="18 19">
    <name type="scientific">Butyricicoccus pullicaecorum</name>
    <dbReference type="NCBI Taxonomy" id="501571"/>
    <lineage>
        <taxon>Bacteria</taxon>
        <taxon>Bacillati</taxon>
        <taxon>Bacillota</taxon>
        <taxon>Clostridia</taxon>
        <taxon>Eubacteriales</taxon>
        <taxon>Butyricicoccaceae</taxon>
        <taxon>Butyricicoccus</taxon>
    </lineage>
</organism>
<comment type="catalytic activity">
    <reaction evidence="12">
        <text>Preferential cleavage: (Ac)2-L-Lys-D-Ala-|-D-Ala. Also transpeptidation of peptidyl-alanyl moieties that are N-acyl substituents of D-alanine.</text>
        <dbReference type="EC" id="3.4.16.4"/>
    </reaction>
</comment>
<gene>
    <name evidence="18" type="ORF">B5F17_10180</name>
</gene>
<dbReference type="EC" id="3.4.16.4" evidence="4"/>
<dbReference type="SMART" id="SM00936">
    <property type="entry name" value="PBP5_C"/>
    <property type="match status" value="1"/>
</dbReference>
<dbReference type="SUPFAM" id="SSF69189">
    <property type="entry name" value="Penicillin-binding protein associated domain"/>
    <property type="match status" value="1"/>
</dbReference>
<evidence type="ECO:0000256" key="13">
    <source>
        <dbReference type="PIRSR" id="PIRSR618044-1"/>
    </source>
</evidence>
<keyword evidence="5" id="KW-0121">Carboxypeptidase</keyword>
<evidence type="ECO:0000256" key="4">
    <source>
        <dbReference type="ARBA" id="ARBA00012448"/>
    </source>
</evidence>